<reference evidence="6 7" key="1">
    <citation type="journal article" date="2017" name="Genome Biol. Evol.">
        <title>Phytophthora megakarya and P. palmivora, closely related causal agents of cacao black pod rot, underwent increases in genome sizes and gene numbers by different mechanisms.</title>
        <authorList>
            <person name="Ali S.S."/>
            <person name="Shao J."/>
            <person name="Lary D.J."/>
            <person name="Kronmiller B."/>
            <person name="Shen D."/>
            <person name="Strem M.D."/>
            <person name="Amoako-Attah I."/>
            <person name="Akrofi A.Y."/>
            <person name="Begoude B.A."/>
            <person name="Ten Hoopen G.M."/>
            <person name="Coulibaly K."/>
            <person name="Kebe B.I."/>
            <person name="Melnick R.L."/>
            <person name="Guiltinan M.J."/>
            <person name="Tyler B.M."/>
            <person name="Meinhardt L.W."/>
            <person name="Bailey B.A."/>
        </authorList>
    </citation>
    <scope>NUCLEOTIDE SEQUENCE [LARGE SCALE GENOMIC DNA]</scope>
    <source>
        <strain evidence="7">sbr112.9</strain>
    </source>
</reference>
<feature type="signal peptide" evidence="5">
    <location>
        <begin position="1"/>
        <end position="22"/>
    </location>
</feature>
<comment type="domain">
    <text evidence="5">The RxLR-dEER motif acts to carry the protein into the host cell cytoplasm through binding to cell surface phosphatidylinositol-3-phosphate.</text>
</comment>
<comment type="similarity">
    <text evidence="2 5">Belongs to the RxLR effector family.</text>
</comment>
<name>A0A2P4XEG9_9STRA</name>
<protein>
    <recommendedName>
        <fullName evidence="5">RxLR effector protein</fullName>
    </recommendedName>
</protein>
<dbReference type="OrthoDB" id="127736at2759"/>
<feature type="chain" id="PRO_5045012607" description="RxLR effector protein" evidence="5">
    <location>
        <begin position="23"/>
        <end position="133"/>
    </location>
</feature>
<evidence type="ECO:0000256" key="3">
    <source>
        <dbReference type="ARBA" id="ARBA00022525"/>
    </source>
</evidence>
<evidence type="ECO:0000256" key="5">
    <source>
        <dbReference type="RuleBase" id="RU367124"/>
    </source>
</evidence>
<gene>
    <name evidence="6" type="ORF">PHPALM_20599</name>
</gene>
<comment type="caution">
    <text evidence="6">The sequence shown here is derived from an EMBL/GenBank/DDBJ whole genome shotgun (WGS) entry which is preliminary data.</text>
</comment>
<keyword evidence="7" id="KW-1185">Reference proteome</keyword>
<evidence type="ECO:0000256" key="4">
    <source>
        <dbReference type="ARBA" id="ARBA00022729"/>
    </source>
</evidence>
<keyword evidence="3 5" id="KW-0964">Secreted</keyword>
<dbReference type="InterPro" id="IPR031825">
    <property type="entry name" value="RXLR"/>
</dbReference>
<comment type="function">
    <text evidence="5">Effector that suppresses plant defense responses during pathogen infection.</text>
</comment>
<comment type="subcellular location">
    <subcellularLocation>
        <location evidence="1 5">Secreted</location>
    </subcellularLocation>
</comment>
<accession>A0A2P4XEG9</accession>
<evidence type="ECO:0000256" key="1">
    <source>
        <dbReference type="ARBA" id="ARBA00004613"/>
    </source>
</evidence>
<organism evidence="6 7">
    <name type="scientific">Phytophthora palmivora</name>
    <dbReference type="NCBI Taxonomy" id="4796"/>
    <lineage>
        <taxon>Eukaryota</taxon>
        <taxon>Sar</taxon>
        <taxon>Stramenopiles</taxon>
        <taxon>Oomycota</taxon>
        <taxon>Peronosporomycetes</taxon>
        <taxon>Peronosporales</taxon>
        <taxon>Peronosporaceae</taxon>
        <taxon>Phytophthora</taxon>
    </lineage>
</organism>
<dbReference type="AlphaFoldDB" id="A0A2P4XEG9"/>
<evidence type="ECO:0000313" key="6">
    <source>
        <dbReference type="EMBL" id="POM63939.1"/>
    </source>
</evidence>
<dbReference type="EMBL" id="NCKW01011245">
    <property type="protein sequence ID" value="POM63939.1"/>
    <property type="molecule type" value="Genomic_DNA"/>
</dbReference>
<evidence type="ECO:0000313" key="7">
    <source>
        <dbReference type="Proteomes" id="UP000237271"/>
    </source>
</evidence>
<dbReference type="Pfam" id="PF16810">
    <property type="entry name" value="RXLR"/>
    <property type="match status" value="1"/>
</dbReference>
<sequence>MRSVFYVAVAVAVLARNSVVAAFTNADQSRFLSKPTPDFVADVMISSDSQRRFLRVTDPEDEDWIATDEERVKYGSLSKIIEKLEKNDMSHVAEILKNMEVIHVKNALEAAKKNGQITKADRDAAKTLLGLSS</sequence>
<keyword evidence="4 5" id="KW-0732">Signal</keyword>
<proteinExistence type="inferred from homology"/>
<dbReference type="Proteomes" id="UP000237271">
    <property type="component" value="Unassembled WGS sequence"/>
</dbReference>
<evidence type="ECO:0000256" key="2">
    <source>
        <dbReference type="ARBA" id="ARBA00010400"/>
    </source>
</evidence>